<proteinExistence type="predicted"/>
<evidence type="ECO:0000313" key="4">
    <source>
        <dbReference type="Proteomes" id="UP000274922"/>
    </source>
</evidence>
<protein>
    <recommendedName>
        <fullName evidence="2">Cryptic loci regulator 2 N-terminal domain-containing protein</fullName>
    </recommendedName>
</protein>
<feature type="domain" description="Cryptic loci regulator 2 N-terminal" evidence="2">
    <location>
        <begin position="89"/>
        <end position="169"/>
    </location>
</feature>
<keyword evidence="4" id="KW-1185">Reference proteome</keyword>
<feature type="region of interest" description="Disordered" evidence="1">
    <location>
        <begin position="197"/>
        <end position="272"/>
    </location>
</feature>
<evidence type="ECO:0000313" key="3">
    <source>
        <dbReference type="EMBL" id="RKP02164.1"/>
    </source>
</evidence>
<evidence type="ECO:0000256" key="1">
    <source>
        <dbReference type="SAM" id="MobiDB-lite"/>
    </source>
</evidence>
<dbReference type="GO" id="GO:0070824">
    <property type="term" value="C:SHREC complex"/>
    <property type="evidence" value="ECO:0007669"/>
    <property type="project" value="InterPro"/>
</dbReference>
<dbReference type="AlphaFoldDB" id="A0A4P9X9X8"/>
<feature type="compositionally biased region" description="Low complexity" evidence="1">
    <location>
        <begin position="327"/>
        <end position="338"/>
    </location>
</feature>
<feature type="compositionally biased region" description="Basic residues" evidence="1">
    <location>
        <begin position="312"/>
        <end position="326"/>
    </location>
</feature>
<organism evidence="3 4">
    <name type="scientific">Caulochytrium protostelioides</name>
    <dbReference type="NCBI Taxonomy" id="1555241"/>
    <lineage>
        <taxon>Eukaryota</taxon>
        <taxon>Fungi</taxon>
        <taxon>Fungi incertae sedis</taxon>
        <taxon>Chytridiomycota</taxon>
        <taxon>Chytridiomycota incertae sedis</taxon>
        <taxon>Chytridiomycetes</taxon>
        <taxon>Caulochytriales</taxon>
        <taxon>Caulochytriaceae</taxon>
        <taxon>Caulochytrium</taxon>
    </lineage>
</organism>
<dbReference type="EMBL" id="ML014150">
    <property type="protein sequence ID" value="RKP02164.1"/>
    <property type="molecule type" value="Genomic_DNA"/>
</dbReference>
<reference evidence="4" key="1">
    <citation type="journal article" date="2018" name="Nat. Microbiol.">
        <title>Leveraging single-cell genomics to expand the fungal tree of life.</title>
        <authorList>
            <person name="Ahrendt S.R."/>
            <person name="Quandt C.A."/>
            <person name="Ciobanu D."/>
            <person name="Clum A."/>
            <person name="Salamov A."/>
            <person name="Andreopoulos B."/>
            <person name="Cheng J.F."/>
            <person name="Woyke T."/>
            <person name="Pelin A."/>
            <person name="Henrissat B."/>
            <person name="Reynolds N.K."/>
            <person name="Benny G.L."/>
            <person name="Smith M.E."/>
            <person name="James T.Y."/>
            <person name="Grigoriev I.V."/>
        </authorList>
    </citation>
    <scope>NUCLEOTIDE SEQUENCE [LARGE SCALE GENOMIC DNA]</scope>
    <source>
        <strain evidence="4">ATCC 52028</strain>
    </source>
</reference>
<dbReference type="GO" id="GO:0031934">
    <property type="term" value="C:mating-type region heterochromatin"/>
    <property type="evidence" value="ECO:0007669"/>
    <property type="project" value="TreeGrafter"/>
</dbReference>
<accession>A0A4P9X9X8</accession>
<dbReference type="OrthoDB" id="1919336at2759"/>
<dbReference type="STRING" id="1555241.A0A4P9X9X8"/>
<dbReference type="Proteomes" id="UP000274922">
    <property type="component" value="Unassembled WGS sequence"/>
</dbReference>
<sequence length="365" mass="38912">MASAALTHVPPPPWSDGIPECLPSSPLVPRDLSSAWTLASPQQHQRALVAIAAVLRRLYEQQPAACPVPPALWMPTGRLDFAHDAVCLEFPASYALFHVRRRGDPAADAAPGGGVTSPLSAGGDDDATAFVFGHPSGLNYKTINDFLPHVEWLVQDATHDHALCRCVLCPHYLQTRNRPGAAALALQRTLEEPLAGASAAKSASGSGRGRASGSRSKSGAGAASAAGLHEPRSRREASHLRHPYPPSATARTRTRIRTTARSRRHPTTTTRCGTARCRIRRAVTGGARIRATMVSAMPRRWATPPRWGGGITHRRPTRRRSRRRGAIPRTPATRAAATGMAVAPVCPAARPVAGPTAPCRMPTRS</sequence>
<dbReference type="PANTHER" id="PTHR38046">
    <property type="entry name" value="CRYPTIC LOCI REGULATOR 2"/>
    <property type="match status" value="1"/>
</dbReference>
<dbReference type="InterPro" id="IPR038986">
    <property type="entry name" value="Clr2"/>
</dbReference>
<feature type="region of interest" description="Disordered" evidence="1">
    <location>
        <begin position="300"/>
        <end position="338"/>
    </location>
</feature>
<dbReference type="Pfam" id="PF16761">
    <property type="entry name" value="Clr2_transil"/>
    <property type="match status" value="1"/>
</dbReference>
<feature type="compositionally biased region" description="Basic and acidic residues" evidence="1">
    <location>
        <begin position="229"/>
        <end position="239"/>
    </location>
</feature>
<dbReference type="PANTHER" id="PTHR38046:SF1">
    <property type="entry name" value="CRYPTIC LOCI REGULATOR 2"/>
    <property type="match status" value="1"/>
</dbReference>
<evidence type="ECO:0000259" key="2">
    <source>
        <dbReference type="Pfam" id="PF16761"/>
    </source>
</evidence>
<dbReference type="InterPro" id="IPR031915">
    <property type="entry name" value="Clr2_N"/>
</dbReference>
<dbReference type="GO" id="GO:0033553">
    <property type="term" value="C:rDNA heterochromatin"/>
    <property type="evidence" value="ECO:0007669"/>
    <property type="project" value="TreeGrafter"/>
</dbReference>
<dbReference type="GO" id="GO:0030466">
    <property type="term" value="P:silent mating-type cassette heterochromatin formation"/>
    <property type="evidence" value="ECO:0007669"/>
    <property type="project" value="TreeGrafter"/>
</dbReference>
<feature type="compositionally biased region" description="Basic residues" evidence="1">
    <location>
        <begin position="252"/>
        <end position="266"/>
    </location>
</feature>
<gene>
    <name evidence="3" type="ORF">CXG81DRAFT_18135</name>
</gene>
<feature type="compositionally biased region" description="Low complexity" evidence="1">
    <location>
        <begin position="197"/>
        <end position="227"/>
    </location>
</feature>
<name>A0A4P9X9X8_9FUNG</name>